<dbReference type="Proteomes" id="UP000031056">
    <property type="component" value="Unassembled WGS sequence"/>
</dbReference>
<dbReference type="VEuPathDB" id="MicrosporidiaDB:M896_120830"/>
<accession>A0A0B2UCU8</accession>
<dbReference type="GO" id="GO:0005840">
    <property type="term" value="C:ribosome"/>
    <property type="evidence" value="ECO:0007669"/>
    <property type="project" value="UniProtKB-KW"/>
</dbReference>
<evidence type="ECO:0000313" key="3">
    <source>
        <dbReference type="Proteomes" id="UP000031056"/>
    </source>
</evidence>
<evidence type="ECO:0000259" key="1">
    <source>
        <dbReference type="Pfam" id="PF01248"/>
    </source>
</evidence>
<dbReference type="InterPro" id="IPR029064">
    <property type="entry name" value="Ribosomal_eL30-like_sf"/>
</dbReference>
<dbReference type="EMBL" id="JOKQ01000012">
    <property type="protein sequence ID" value="KHN68861.1"/>
    <property type="molecule type" value="Genomic_DNA"/>
</dbReference>
<dbReference type="RefSeq" id="XP_014562903.1">
    <property type="nucleotide sequence ID" value="XM_014707417.1"/>
</dbReference>
<gene>
    <name evidence="2" type="ORF">M896_120830</name>
</gene>
<dbReference type="GeneID" id="26262600"/>
<dbReference type="AlphaFoldDB" id="A0A0B2UCU8"/>
<keyword evidence="3" id="KW-1185">Reference proteome</keyword>
<dbReference type="Gene3D" id="3.30.1330.30">
    <property type="match status" value="1"/>
</dbReference>
<dbReference type="HOGENOM" id="CLU_084513_3_0_1"/>
<name>A0A0B2UCU8_9MICR</name>
<protein>
    <submittedName>
        <fullName evidence="2">HS6-type ribosomal protein</fullName>
    </submittedName>
</protein>
<keyword evidence="2" id="KW-0689">Ribosomal protein</keyword>
<sequence>MIPIAHPLAKGATEQMIAALVSEYANKAILVTGIKKCLKHIEHESEGLLVLTADTTPMDLITHLPSLCEERGIRYVFVNDKTCIPNRFTCVFFGMQERHKVQAIIAALDQQ</sequence>
<feature type="domain" description="Ribosomal protein eL8/eL30/eS12/Gadd45" evidence="1">
    <location>
        <begin position="25"/>
        <end position="81"/>
    </location>
</feature>
<dbReference type="STRING" id="1354746.A0A0B2UCU8"/>
<keyword evidence="2" id="KW-0687">Ribonucleoprotein</keyword>
<dbReference type="OrthoDB" id="5364946at2759"/>
<dbReference type="InterPro" id="IPR004038">
    <property type="entry name" value="Ribosomal_eL8/eL30/eS12/Gad45"/>
</dbReference>
<dbReference type="Pfam" id="PF01248">
    <property type="entry name" value="Ribosomal_L7Ae"/>
    <property type="match status" value="1"/>
</dbReference>
<reference evidence="2 3" key="1">
    <citation type="journal article" date="2014" name="MBio">
        <title>The Ordospora colligata genome; evolution of extreme reduction in microsporidia and host-to-parasite horizontal gene transfer.</title>
        <authorList>
            <person name="Pombert J.-F."/>
            <person name="Haag K.L."/>
            <person name="Beidas S."/>
            <person name="Ebert D."/>
            <person name="Keeling P.J."/>
        </authorList>
    </citation>
    <scope>NUCLEOTIDE SEQUENCE [LARGE SCALE GENOMIC DNA]</scope>
    <source>
        <strain evidence="2 3">OC4</strain>
    </source>
</reference>
<evidence type="ECO:0000313" key="2">
    <source>
        <dbReference type="EMBL" id="KHN68861.1"/>
    </source>
</evidence>
<comment type="caution">
    <text evidence="2">The sequence shown here is derived from an EMBL/GenBank/DDBJ whole genome shotgun (WGS) entry which is preliminary data.</text>
</comment>
<proteinExistence type="predicted"/>
<dbReference type="InParanoid" id="A0A0B2UCU8"/>
<dbReference type="SUPFAM" id="SSF55315">
    <property type="entry name" value="L30e-like"/>
    <property type="match status" value="1"/>
</dbReference>
<organism evidence="2 3">
    <name type="scientific">Ordospora colligata OC4</name>
    <dbReference type="NCBI Taxonomy" id="1354746"/>
    <lineage>
        <taxon>Eukaryota</taxon>
        <taxon>Fungi</taxon>
        <taxon>Fungi incertae sedis</taxon>
        <taxon>Microsporidia</taxon>
        <taxon>Ordosporidae</taxon>
        <taxon>Ordospora</taxon>
    </lineage>
</organism>